<protein>
    <submittedName>
        <fullName evidence="2">Uncharacterized protein</fullName>
    </submittedName>
</protein>
<feature type="compositionally biased region" description="Polar residues" evidence="1">
    <location>
        <begin position="213"/>
        <end position="225"/>
    </location>
</feature>
<gene>
    <name evidence="2" type="ORF">BOTBODRAFT_142478</name>
</gene>
<feature type="compositionally biased region" description="Basic and acidic residues" evidence="1">
    <location>
        <begin position="159"/>
        <end position="170"/>
    </location>
</feature>
<feature type="region of interest" description="Disordered" evidence="1">
    <location>
        <begin position="133"/>
        <end position="170"/>
    </location>
</feature>
<dbReference type="EMBL" id="KL198018">
    <property type="protein sequence ID" value="KDQ19750.1"/>
    <property type="molecule type" value="Genomic_DNA"/>
</dbReference>
<evidence type="ECO:0000313" key="2">
    <source>
        <dbReference type="EMBL" id="KDQ19750.1"/>
    </source>
</evidence>
<dbReference type="InParanoid" id="A0A067MYI0"/>
<feature type="compositionally biased region" description="Low complexity" evidence="1">
    <location>
        <begin position="19"/>
        <end position="33"/>
    </location>
</feature>
<organism evidence="2 3">
    <name type="scientific">Botryobasidium botryosum (strain FD-172 SS1)</name>
    <dbReference type="NCBI Taxonomy" id="930990"/>
    <lineage>
        <taxon>Eukaryota</taxon>
        <taxon>Fungi</taxon>
        <taxon>Dikarya</taxon>
        <taxon>Basidiomycota</taxon>
        <taxon>Agaricomycotina</taxon>
        <taxon>Agaricomycetes</taxon>
        <taxon>Cantharellales</taxon>
        <taxon>Botryobasidiaceae</taxon>
        <taxon>Botryobasidium</taxon>
    </lineage>
</organism>
<dbReference type="Proteomes" id="UP000027195">
    <property type="component" value="Unassembled WGS sequence"/>
</dbReference>
<reference evidence="3" key="1">
    <citation type="journal article" date="2014" name="Proc. Natl. Acad. Sci. U.S.A.">
        <title>Extensive sampling of basidiomycete genomes demonstrates inadequacy of the white-rot/brown-rot paradigm for wood decay fungi.</title>
        <authorList>
            <person name="Riley R."/>
            <person name="Salamov A.A."/>
            <person name="Brown D.W."/>
            <person name="Nagy L.G."/>
            <person name="Floudas D."/>
            <person name="Held B.W."/>
            <person name="Levasseur A."/>
            <person name="Lombard V."/>
            <person name="Morin E."/>
            <person name="Otillar R."/>
            <person name="Lindquist E.A."/>
            <person name="Sun H."/>
            <person name="LaButti K.M."/>
            <person name="Schmutz J."/>
            <person name="Jabbour D."/>
            <person name="Luo H."/>
            <person name="Baker S.E."/>
            <person name="Pisabarro A.G."/>
            <person name="Walton J.D."/>
            <person name="Blanchette R.A."/>
            <person name="Henrissat B."/>
            <person name="Martin F."/>
            <person name="Cullen D."/>
            <person name="Hibbett D.S."/>
            <person name="Grigoriev I.V."/>
        </authorList>
    </citation>
    <scope>NUCLEOTIDE SEQUENCE [LARGE SCALE GENOMIC DNA]</scope>
    <source>
        <strain evidence="3">FD-172 SS1</strain>
    </source>
</reference>
<evidence type="ECO:0000256" key="1">
    <source>
        <dbReference type="SAM" id="MobiDB-lite"/>
    </source>
</evidence>
<feature type="region of interest" description="Disordered" evidence="1">
    <location>
        <begin position="1"/>
        <end position="67"/>
    </location>
</feature>
<feature type="region of interest" description="Disordered" evidence="1">
    <location>
        <begin position="200"/>
        <end position="257"/>
    </location>
</feature>
<dbReference type="HOGENOM" id="CLU_912116_0_0_1"/>
<name>A0A067MYI0_BOTB1</name>
<proteinExistence type="predicted"/>
<sequence length="305" mass="32288">MPTKNRAARPVASSSRTRPAPSNSVASPTSSSARPQTRADPTLQASSSKRKRTASEELLAENDTARKKVHEEAAYVAHAEVVKDSQLDEWKKVANTNTKSLSEWRATQLDLVKICGEQAATRAQLKATDEELAEACEDLGADDETAEGEGGPATSKDGPSTERDGLSLEQARDAEWQLPGFVASPDWWVGLRSGTVVTRARRGNARAPGAAGTQQEDSGRSATEGDSNRVRFSTSPTFASSSSSDTTPGLASCAPRRQPARPLNPLVLLFRVAGARSFCGAMHAARASLSVPLATGSSELPCIPF</sequence>
<feature type="compositionally biased region" description="Low complexity" evidence="1">
    <location>
        <begin position="233"/>
        <end position="247"/>
    </location>
</feature>
<evidence type="ECO:0000313" key="3">
    <source>
        <dbReference type="Proteomes" id="UP000027195"/>
    </source>
</evidence>
<feature type="compositionally biased region" description="Acidic residues" evidence="1">
    <location>
        <begin position="133"/>
        <end position="147"/>
    </location>
</feature>
<dbReference type="AlphaFoldDB" id="A0A067MYI0"/>
<keyword evidence="3" id="KW-1185">Reference proteome</keyword>
<accession>A0A067MYI0</accession>